<feature type="compositionally biased region" description="Acidic residues" evidence="1">
    <location>
        <begin position="27"/>
        <end position="37"/>
    </location>
</feature>
<dbReference type="AlphaFoldDB" id="A0AAD4YSU5"/>
<dbReference type="Proteomes" id="UP001054821">
    <property type="component" value="Chromosome 7"/>
</dbReference>
<evidence type="ECO:0000256" key="1">
    <source>
        <dbReference type="SAM" id="MobiDB-lite"/>
    </source>
</evidence>
<evidence type="ECO:0000313" key="3">
    <source>
        <dbReference type="Proteomes" id="UP001054821"/>
    </source>
</evidence>
<accession>A0AAD4YSU5</accession>
<sequence length="82" mass="9065">MEGLVEQSPSHVTDMQAATSHVQSGDATEEAAMDDSDAQIPKQQKPNWKVSIWSKSQTQAMRKACKNGNLGKKRRGRRLKGI</sequence>
<gene>
    <name evidence="2" type="ORF">L3X38_039742</name>
</gene>
<evidence type="ECO:0000313" key="2">
    <source>
        <dbReference type="EMBL" id="KAI5320034.1"/>
    </source>
</evidence>
<protein>
    <submittedName>
        <fullName evidence="2">Uncharacterized protein</fullName>
    </submittedName>
</protein>
<feature type="region of interest" description="Disordered" evidence="1">
    <location>
        <begin position="1"/>
        <end position="82"/>
    </location>
</feature>
<organism evidence="2 3">
    <name type="scientific">Prunus dulcis</name>
    <name type="common">Almond</name>
    <name type="synonym">Amygdalus dulcis</name>
    <dbReference type="NCBI Taxonomy" id="3755"/>
    <lineage>
        <taxon>Eukaryota</taxon>
        <taxon>Viridiplantae</taxon>
        <taxon>Streptophyta</taxon>
        <taxon>Embryophyta</taxon>
        <taxon>Tracheophyta</taxon>
        <taxon>Spermatophyta</taxon>
        <taxon>Magnoliopsida</taxon>
        <taxon>eudicotyledons</taxon>
        <taxon>Gunneridae</taxon>
        <taxon>Pentapetalae</taxon>
        <taxon>rosids</taxon>
        <taxon>fabids</taxon>
        <taxon>Rosales</taxon>
        <taxon>Rosaceae</taxon>
        <taxon>Amygdaloideae</taxon>
        <taxon>Amygdaleae</taxon>
        <taxon>Prunus</taxon>
    </lineage>
</organism>
<feature type="compositionally biased region" description="Basic residues" evidence="1">
    <location>
        <begin position="71"/>
        <end position="82"/>
    </location>
</feature>
<feature type="compositionally biased region" description="Polar residues" evidence="1">
    <location>
        <begin position="7"/>
        <end position="26"/>
    </location>
</feature>
<reference evidence="2 3" key="1">
    <citation type="journal article" date="2022" name="G3 (Bethesda)">
        <title>Whole-genome sequence and methylome profiling of the almond [Prunus dulcis (Mill.) D.A. Webb] cultivar 'Nonpareil'.</title>
        <authorList>
            <person name="D'Amico-Willman K.M."/>
            <person name="Ouma W.Z."/>
            <person name="Meulia T."/>
            <person name="Sideli G.M."/>
            <person name="Gradziel T.M."/>
            <person name="Fresnedo-Ramirez J."/>
        </authorList>
    </citation>
    <scope>NUCLEOTIDE SEQUENCE [LARGE SCALE GENOMIC DNA]</scope>
    <source>
        <strain evidence="2">Clone GOH B32 T37-40</strain>
    </source>
</reference>
<proteinExistence type="predicted"/>
<comment type="caution">
    <text evidence="2">The sequence shown here is derived from an EMBL/GenBank/DDBJ whole genome shotgun (WGS) entry which is preliminary data.</text>
</comment>
<name>A0AAD4YSU5_PRUDU</name>
<dbReference type="EMBL" id="JAJFAZ020000007">
    <property type="protein sequence ID" value="KAI5320034.1"/>
    <property type="molecule type" value="Genomic_DNA"/>
</dbReference>
<keyword evidence="3" id="KW-1185">Reference proteome</keyword>